<proteinExistence type="predicted"/>
<protein>
    <recommendedName>
        <fullName evidence="1">Roadblock/LAMTOR2 domain-containing protein</fullName>
    </recommendedName>
</protein>
<reference evidence="2" key="1">
    <citation type="submission" date="2018-06" db="EMBL/GenBank/DDBJ databases">
        <authorList>
            <person name="Zhirakovskaya E."/>
        </authorList>
    </citation>
    <scope>NUCLEOTIDE SEQUENCE</scope>
</reference>
<sequence>MEVISELIDHMTDDSASKDRVISKVIQAKLDNTLNEMIINCSDIVGAMVSSRDGLAWSEQLQDGLDQHRFAAMSSALLALSDTLISETHQSRPKNVFLESDAGNIFVMHAGNNLLLTIFTRATAQIGMSLAFAKKAAEEISELKLNV</sequence>
<dbReference type="AlphaFoldDB" id="A0A3B1AYA9"/>
<organism evidence="2">
    <name type="scientific">hydrothermal vent metagenome</name>
    <dbReference type="NCBI Taxonomy" id="652676"/>
    <lineage>
        <taxon>unclassified sequences</taxon>
        <taxon>metagenomes</taxon>
        <taxon>ecological metagenomes</taxon>
    </lineage>
</organism>
<dbReference type="EMBL" id="UOFR01000054">
    <property type="protein sequence ID" value="VAW97796.1"/>
    <property type="molecule type" value="Genomic_DNA"/>
</dbReference>
<dbReference type="Gene3D" id="3.30.450.30">
    <property type="entry name" value="Dynein light chain 2a, cytoplasmic"/>
    <property type="match status" value="1"/>
</dbReference>
<feature type="domain" description="Roadblock/LAMTOR2" evidence="1">
    <location>
        <begin position="31"/>
        <end position="120"/>
    </location>
</feature>
<evidence type="ECO:0000313" key="2">
    <source>
        <dbReference type="EMBL" id="VAW97796.1"/>
    </source>
</evidence>
<dbReference type="SMART" id="SM00960">
    <property type="entry name" value="Robl_LC7"/>
    <property type="match status" value="1"/>
</dbReference>
<dbReference type="InterPro" id="IPR004942">
    <property type="entry name" value="Roadblock/LAMTOR2_dom"/>
</dbReference>
<accession>A0A3B1AYA9</accession>
<gene>
    <name evidence="2" type="ORF">MNBD_GAMMA21-508</name>
</gene>
<dbReference type="Pfam" id="PF03259">
    <property type="entry name" value="Robl_LC7"/>
    <property type="match status" value="1"/>
</dbReference>
<dbReference type="SUPFAM" id="SSF103196">
    <property type="entry name" value="Roadblock/LC7 domain"/>
    <property type="match status" value="1"/>
</dbReference>
<evidence type="ECO:0000259" key="1">
    <source>
        <dbReference type="SMART" id="SM00960"/>
    </source>
</evidence>
<name>A0A3B1AYA9_9ZZZZ</name>